<dbReference type="EMBL" id="JBEZUR010000004">
    <property type="protein sequence ID" value="MEU3553499.1"/>
    <property type="molecule type" value="Genomic_DNA"/>
</dbReference>
<feature type="signal peptide" evidence="3">
    <location>
        <begin position="1"/>
        <end position="29"/>
    </location>
</feature>
<name>A0ABV2YCQ1_9ACTN</name>
<feature type="chain" id="PRO_5046947443" evidence="3">
    <location>
        <begin position="30"/>
        <end position="687"/>
    </location>
</feature>
<keyword evidence="2" id="KW-1015">Disulfide bond</keyword>
<gene>
    <name evidence="5" type="ORF">AB0E65_04565</name>
</gene>
<dbReference type="RefSeq" id="WP_245967326.1">
    <property type="nucleotide sequence ID" value="NZ_BEVZ01000001.1"/>
</dbReference>
<dbReference type="InterPro" id="IPR042837">
    <property type="entry name" value="PTX3"/>
</dbReference>
<dbReference type="InterPro" id="IPR013320">
    <property type="entry name" value="ConA-like_dom_sf"/>
</dbReference>
<dbReference type="SUPFAM" id="SSF49899">
    <property type="entry name" value="Concanavalin A-like lectins/glucanases"/>
    <property type="match status" value="2"/>
</dbReference>
<keyword evidence="1 3" id="KW-0732">Signal</keyword>
<reference evidence="5 6" key="1">
    <citation type="submission" date="2024-06" db="EMBL/GenBank/DDBJ databases">
        <title>The Natural Products Discovery Center: Release of the First 8490 Sequenced Strains for Exploring Actinobacteria Biosynthetic Diversity.</title>
        <authorList>
            <person name="Kalkreuter E."/>
            <person name="Kautsar S.A."/>
            <person name="Yang D."/>
            <person name="Bader C.D."/>
            <person name="Teijaro C.N."/>
            <person name="Fluegel L."/>
            <person name="Davis C.M."/>
            <person name="Simpson J.R."/>
            <person name="Lauterbach L."/>
            <person name="Steele A.D."/>
            <person name="Gui C."/>
            <person name="Meng S."/>
            <person name="Li G."/>
            <person name="Viehrig K."/>
            <person name="Ye F."/>
            <person name="Su P."/>
            <person name="Kiefer A.F."/>
            <person name="Nichols A."/>
            <person name="Cepeda A.J."/>
            <person name="Yan W."/>
            <person name="Fan B."/>
            <person name="Jiang Y."/>
            <person name="Adhikari A."/>
            <person name="Zheng C.-J."/>
            <person name="Schuster L."/>
            <person name="Cowan T.M."/>
            <person name="Smanski M.J."/>
            <person name="Chevrette M.G."/>
            <person name="De Carvalho L.P.S."/>
            <person name="Shen B."/>
        </authorList>
    </citation>
    <scope>NUCLEOTIDE SEQUENCE [LARGE SCALE GENOMIC DNA]</scope>
    <source>
        <strain evidence="5 6">NPDC038104</strain>
    </source>
</reference>
<dbReference type="Gene3D" id="2.60.120.200">
    <property type="match status" value="2"/>
</dbReference>
<accession>A0ABV2YCQ1</accession>
<feature type="domain" description="LamG-like jellyroll fold" evidence="4">
    <location>
        <begin position="537"/>
        <end position="680"/>
    </location>
</feature>
<keyword evidence="6" id="KW-1185">Reference proteome</keyword>
<dbReference type="Pfam" id="PF13385">
    <property type="entry name" value="Laminin_G_3"/>
    <property type="match status" value="2"/>
</dbReference>
<evidence type="ECO:0000313" key="5">
    <source>
        <dbReference type="EMBL" id="MEU3553499.1"/>
    </source>
</evidence>
<dbReference type="PANTHER" id="PTHR46943">
    <property type="entry name" value="PENTRAXIN-RELATED PROTEIN PTX3"/>
    <property type="match status" value="1"/>
</dbReference>
<sequence>MNVMGRRGRGVVALAAVALLGATPGVASAAETPLPQPRVEDLRTGYSACAQGDSAPYVGEKPQLEVTLRNPDAWAWAGAEIEVWWTDAEGAERRETLTTTASIPGTPFRLTPSFDIPADTLVSWRARAVGEHGATSSWSDEADGHLCQFRIDTEHPEPATITSDRYDDTAWHDGVGVYGGFTFDSPSDDVVAYRYRFTGESERTVEPEEAGGLATIRLMPQEEGPDSLTVRAVDRAGNPSTAVTHRFLVAEGRAPVAHWKLTDASAGTGPALRAEDGVTFTDAGPYGTDVTGSAHLDGAGNGYLTTDAPVVDGEKTFAVGGWVRPGRTGRAMTVASQDAGDGTSAFTLGLRPTADGDADWAFTFGGATVAGGGPETGDWAHVLGVFDTEDDTLRLYVDGKAVGEPAKADPVEAPGAFQLGRARGDGGQRWQGDLADVRVWDRVVVGAEAATLAQREPQDAGAWDFESVTDGAAPGGANGPLTLHDGATVFRYVDDPDCWIDPDCVPGPPALVGDAHLELDGSTGHAATGGPVVDTSGSFTVAAQVRLADREPAGPMTVLSQGGEHGDAFKVRYDPAAHAWQLVVTDGEGTDAEETVASRIVAADGGKGDGHHIAVVHDDSADTVRLYVDGQLGDEASFDAPWSAEGPLQVGRGRTADGWGEYLHGAVDNVRAFTGVVDAERIPRLRY</sequence>
<dbReference type="InterPro" id="IPR006558">
    <property type="entry name" value="LamG-like"/>
</dbReference>
<evidence type="ECO:0000256" key="3">
    <source>
        <dbReference type="SAM" id="SignalP"/>
    </source>
</evidence>
<feature type="domain" description="LamG-like jellyroll fold" evidence="4">
    <location>
        <begin position="315"/>
        <end position="447"/>
    </location>
</feature>
<comment type="caution">
    <text evidence="5">The sequence shown here is derived from an EMBL/GenBank/DDBJ whole genome shotgun (WGS) entry which is preliminary data.</text>
</comment>
<evidence type="ECO:0000256" key="2">
    <source>
        <dbReference type="ARBA" id="ARBA00023157"/>
    </source>
</evidence>
<evidence type="ECO:0000256" key="1">
    <source>
        <dbReference type="ARBA" id="ARBA00022729"/>
    </source>
</evidence>
<proteinExistence type="predicted"/>
<evidence type="ECO:0000313" key="6">
    <source>
        <dbReference type="Proteomes" id="UP001550850"/>
    </source>
</evidence>
<dbReference type="SMART" id="SM00560">
    <property type="entry name" value="LamGL"/>
    <property type="match status" value="2"/>
</dbReference>
<dbReference type="Proteomes" id="UP001550850">
    <property type="component" value="Unassembled WGS sequence"/>
</dbReference>
<evidence type="ECO:0000259" key="4">
    <source>
        <dbReference type="SMART" id="SM00560"/>
    </source>
</evidence>
<organism evidence="5 6">
    <name type="scientific">Streptomyces fragilis</name>
    <dbReference type="NCBI Taxonomy" id="67301"/>
    <lineage>
        <taxon>Bacteria</taxon>
        <taxon>Bacillati</taxon>
        <taxon>Actinomycetota</taxon>
        <taxon>Actinomycetes</taxon>
        <taxon>Kitasatosporales</taxon>
        <taxon>Streptomycetaceae</taxon>
        <taxon>Streptomyces</taxon>
    </lineage>
</organism>
<protein>
    <submittedName>
        <fullName evidence="5">LamG domain-containing protein</fullName>
    </submittedName>
</protein>
<dbReference type="PANTHER" id="PTHR46943:SF1">
    <property type="entry name" value="PENTRAXIN-RELATED PROTEIN PTX3"/>
    <property type="match status" value="1"/>
</dbReference>